<reference evidence="1" key="2">
    <citation type="journal article" date="2023" name="Science">
        <title>Genomic signatures of disease resistance in endangered staghorn corals.</title>
        <authorList>
            <person name="Vollmer S.V."/>
            <person name="Selwyn J.D."/>
            <person name="Despard B.A."/>
            <person name="Roesel C.L."/>
        </authorList>
    </citation>
    <scope>NUCLEOTIDE SEQUENCE</scope>
    <source>
        <strain evidence="1">K2</strain>
    </source>
</reference>
<name>A0AAD9V7V0_ACRCE</name>
<accession>A0AAD9V7V0</accession>
<reference evidence="1" key="1">
    <citation type="journal article" date="2023" name="G3 (Bethesda)">
        <title>Whole genome assembly and annotation of the endangered Caribbean coral Acropora cervicornis.</title>
        <authorList>
            <person name="Selwyn J.D."/>
            <person name="Vollmer S.V."/>
        </authorList>
    </citation>
    <scope>NUCLEOTIDE SEQUENCE</scope>
    <source>
        <strain evidence="1">K2</strain>
    </source>
</reference>
<comment type="caution">
    <text evidence="1">The sequence shown here is derived from an EMBL/GenBank/DDBJ whole genome shotgun (WGS) entry which is preliminary data.</text>
</comment>
<dbReference type="Gene3D" id="3.40.50.300">
    <property type="entry name" value="P-loop containing nucleotide triphosphate hydrolases"/>
    <property type="match status" value="1"/>
</dbReference>
<evidence type="ECO:0008006" key="3">
    <source>
        <dbReference type="Google" id="ProtNLM"/>
    </source>
</evidence>
<sequence length="65" mass="7520">MDYVSESVFEEVLVSVEERFPDIESLTDHQRKALLAHINRKDVFAILPTGHGKSIIFQFLPDVYK</sequence>
<gene>
    <name evidence="1" type="ORF">P5673_011871</name>
</gene>
<protein>
    <recommendedName>
        <fullName evidence="3">DEAD/DEAH box helicase domain-containing protein</fullName>
    </recommendedName>
</protein>
<dbReference type="Proteomes" id="UP001249851">
    <property type="component" value="Unassembled WGS sequence"/>
</dbReference>
<dbReference type="SUPFAM" id="SSF52540">
    <property type="entry name" value="P-loop containing nucleoside triphosphate hydrolases"/>
    <property type="match status" value="1"/>
</dbReference>
<dbReference type="AlphaFoldDB" id="A0AAD9V7V0"/>
<evidence type="ECO:0000313" key="1">
    <source>
        <dbReference type="EMBL" id="KAK2564439.1"/>
    </source>
</evidence>
<evidence type="ECO:0000313" key="2">
    <source>
        <dbReference type="Proteomes" id="UP001249851"/>
    </source>
</evidence>
<dbReference type="EMBL" id="JARQWQ010000022">
    <property type="protein sequence ID" value="KAK2564439.1"/>
    <property type="molecule type" value="Genomic_DNA"/>
</dbReference>
<keyword evidence="2" id="KW-1185">Reference proteome</keyword>
<dbReference type="InterPro" id="IPR027417">
    <property type="entry name" value="P-loop_NTPase"/>
</dbReference>
<proteinExistence type="predicted"/>
<organism evidence="1 2">
    <name type="scientific">Acropora cervicornis</name>
    <name type="common">Staghorn coral</name>
    <dbReference type="NCBI Taxonomy" id="6130"/>
    <lineage>
        <taxon>Eukaryota</taxon>
        <taxon>Metazoa</taxon>
        <taxon>Cnidaria</taxon>
        <taxon>Anthozoa</taxon>
        <taxon>Hexacorallia</taxon>
        <taxon>Scleractinia</taxon>
        <taxon>Astrocoeniina</taxon>
        <taxon>Acroporidae</taxon>
        <taxon>Acropora</taxon>
    </lineage>
</organism>